<dbReference type="EMBL" id="DTGR01000049">
    <property type="protein sequence ID" value="HHS28708.1"/>
    <property type="molecule type" value="Genomic_DNA"/>
</dbReference>
<dbReference type="AlphaFoldDB" id="A0A7V6A2H3"/>
<name>A0A7V6A2H3_9BACT</name>
<accession>A0A7V6A2H3</accession>
<comment type="caution">
    <text evidence="1">The sequence shown here is derived from an EMBL/GenBank/DDBJ whole genome shotgun (WGS) entry which is preliminary data.</text>
</comment>
<sequence length="169" mass="18576">MAREFLRAGQAVLKTRAPDARDLEIARLQQKLGEIIMDNELFQKKIGHLKDGCPLVRSTASGCRLLKAKPAGAAIRTGPGGPCSDQDLLPRIQTLLAETPFHGGDYRKVWVRLPSAGLRPSRRRVLRLMSAFPVSKNCGPLHRPSRLIIAAAVIFLPRFSGSQCSLPQF</sequence>
<gene>
    <name evidence="1" type="ORF">ENV52_03280</name>
</gene>
<proteinExistence type="predicted"/>
<reference evidence="1" key="1">
    <citation type="journal article" date="2020" name="mSystems">
        <title>Genome- and Community-Level Interaction Insights into Carbon Utilization and Element Cycling Functions of Hydrothermarchaeota in Hydrothermal Sediment.</title>
        <authorList>
            <person name="Zhou Z."/>
            <person name="Liu Y."/>
            <person name="Xu W."/>
            <person name="Pan J."/>
            <person name="Luo Z.H."/>
            <person name="Li M."/>
        </authorList>
    </citation>
    <scope>NUCLEOTIDE SEQUENCE [LARGE SCALE GENOMIC DNA]</scope>
    <source>
        <strain evidence="1">SpSt-767</strain>
    </source>
</reference>
<evidence type="ECO:0000313" key="1">
    <source>
        <dbReference type="EMBL" id="HHS28708.1"/>
    </source>
</evidence>
<protein>
    <submittedName>
        <fullName evidence="1">Uncharacterized protein</fullName>
    </submittedName>
</protein>
<organism evidence="1">
    <name type="scientific">Desulfobacca acetoxidans</name>
    <dbReference type="NCBI Taxonomy" id="60893"/>
    <lineage>
        <taxon>Bacteria</taxon>
        <taxon>Pseudomonadati</taxon>
        <taxon>Thermodesulfobacteriota</taxon>
        <taxon>Desulfobaccia</taxon>
        <taxon>Desulfobaccales</taxon>
        <taxon>Desulfobaccaceae</taxon>
        <taxon>Desulfobacca</taxon>
    </lineage>
</organism>